<evidence type="ECO:0000256" key="3">
    <source>
        <dbReference type="ARBA" id="ARBA00022729"/>
    </source>
</evidence>
<evidence type="ECO:0000256" key="4">
    <source>
        <dbReference type="SAM" id="SignalP"/>
    </source>
</evidence>
<keyword evidence="7" id="KW-1185">Reference proteome</keyword>
<dbReference type="InterPro" id="IPR039424">
    <property type="entry name" value="SBP_5"/>
</dbReference>
<dbReference type="Gene3D" id="3.90.76.10">
    <property type="entry name" value="Dipeptide-binding Protein, Domain 1"/>
    <property type="match status" value="1"/>
</dbReference>
<dbReference type="EMBL" id="JASNJE010000010">
    <property type="protein sequence ID" value="MDK3073506.1"/>
    <property type="molecule type" value="Genomic_DNA"/>
</dbReference>
<reference evidence="6 7" key="1">
    <citation type="submission" date="2023-05" db="EMBL/GenBank/DDBJ databases">
        <title>Sedimentitalea sp. nov. JM2-8.</title>
        <authorList>
            <person name="Huang J."/>
        </authorList>
    </citation>
    <scope>NUCLEOTIDE SEQUENCE [LARGE SCALE GENOMIC DNA]</scope>
    <source>
        <strain evidence="6 7">JM2-8</strain>
    </source>
</reference>
<feature type="domain" description="Solute-binding protein family 5" evidence="5">
    <location>
        <begin position="70"/>
        <end position="426"/>
    </location>
</feature>
<protein>
    <submittedName>
        <fullName evidence="6">ABC transporter substrate-binding protein</fullName>
    </submittedName>
</protein>
<dbReference type="RefSeq" id="WP_284485448.1">
    <property type="nucleotide sequence ID" value="NZ_JASNJE010000010.1"/>
</dbReference>
<dbReference type="PANTHER" id="PTHR30290">
    <property type="entry name" value="PERIPLASMIC BINDING COMPONENT OF ABC TRANSPORTER"/>
    <property type="match status" value="1"/>
</dbReference>
<dbReference type="SUPFAM" id="SSF53850">
    <property type="entry name" value="Periplasmic binding protein-like II"/>
    <property type="match status" value="1"/>
</dbReference>
<proteinExistence type="inferred from homology"/>
<dbReference type="PANTHER" id="PTHR30290:SF38">
    <property type="entry name" value="D,D-DIPEPTIDE-BINDING PERIPLASMIC PROTEIN DDPA-RELATED"/>
    <property type="match status" value="1"/>
</dbReference>
<name>A0ABT7FEF7_9RHOB</name>
<comment type="subcellular location">
    <subcellularLocation>
        <location evidence="1">Periplasm</location>
    </subcellularLocation>
</comment>
<dbReference type="PIRSF" id="PIRSF002741">
    <property type="entry name" value="MppA"/>
    <property type="match status" value="1"/>
</dbReference>
<evidence type="ECO:0000313" key="7">
    <source>
        <dbReference type="Proteomes" id="UP001227126"/>
    </source>
</evidence>
<dbReference type="InterPro" id="IPR000914">
    <property type="entry name" value="SBP_5_dom"/>
</dbReference>
<dbReference type="Gene3D" id="3.10.105.10">
    <property type="entry name" value="Dipeptide-binding Protein, Domain 3"/>
    <property type="match status" value="1"/>
</dbReference>
<accession>A0ABT7FEF7</accession>
<sequence>MTQVKTLLTTALIGAAAFGLNAGAAAAKDLRIALQEDPDVLDPDQSRTFVGRIVYASLCDKLVDITPGLEIIPQLATEWEYSEDGMSMTMKLREGVVFHDGTPFDAEAVAANIDRSQTLDESRRKSELKSITGVEVLGPYEIRFNLAAPDATLLAQFADRAGMMMSPTAAAAAGADFGANPVCSGPFSFGERVAQDKIVLNRFADYWNADAIAFDSVTFVPIPDTTVRLANLQSGDIDMLERLAPSDIPQAESDPNVTVASEISLGYQGITFNVNNGERGDTPWGNDSRLRRALSLAVDRDVINQVVFENAFAPGNQPFPPNSPWYNTNHPVPARDVEQARALLAEAGFPDGIDLEVQVANANQPQQLMQVVQSMAAEAGINIKLTAKEFATLLADQSAGDYQASQVGWSGRVDPDGNIHQFMTTNGGINDSKFSDPKVDELLNAARVSTDQAVRKASYDASRDILNEAQPIVYLYHQKLLWALNSKLQGFTAYPDGMIRLEGVTWAE</sequence>
<keyword evidence="3 4" id="KW-0732">Signal</keyword>
<dbReference type="CDD" id="cd08511">
    <property type="entry name" value="PBP2_NikA_DppA_OppA_like_5"/>
    <property type="match status" value="1"/>
</dbReference>
<evidence type="ECO:0000313" key="6">
    <source>
        <dbReference type="EMBL" id="MDK3073506.1"/>
    </source>
</evidence>
<dbReference type="Proteomes" id="UP001227126">
    <property type="component" value="Unassembled WGS sequence"/>
</dbReference>
<evidence type="ECO:0000259" key="5">
    <source>
        <dbReference type="Pfam" id="PF00496"/>
    </source>
</evidence>
<evidence type="ECO:0000256" key="1">
    <source>
        <dbReference type="ARBA" id="ARBA00004418"/>
    </source>
</evidence>
<feature type="chain" id="PRO_5045054610" evidence="4">
    <location>
        <begin position="28"/>
        <end position="508"/>
    </location>
</feature>
<feature type="signal peptide" evidence="4">
    <location>
        <begin position="1"/>
        <end position="27"/>
    </location>
</feature>
<dbReference type="InterPro" id="IPR030678">
    <property type="entry name" value="Peptide/Ni-bd"/>
</dbReference>
<comment type="caution">
    <text evidence="6">The sequence shown here is derived from an EMBL/GenBank/DDBJ whole genome shotgun (WGS) entry which is preliminary data.</text>
</comment>
<dbReference type="Pfam" id="PF00496">
    <property type="entry name" value="SBP_bac_5"/>
    <property type="match status" value="1"/>
</dbReference>
<comment type="similarity">
    <text evidence="2">Belongs to the bacterial solute-binding protein 5 family.</text>
</comment>
<evidence type="ECO:0000256" key="2">
    <source>
        <dbReference type="ARBA" id="ARBA00005695"/>
    </source>
</evidence>
<gene>
    <name evidence="6" type="ORF">QO034_10320</name>
</gene>
<organism evidence="6 7">
    <name type="scientific">Sedimentitalea xiamensis</name>
    <dbReference type="NCBI Taxonomy" id="3050037"/>
    <lineage>
        <taxon>Bacteria</taxon>
        <taxon>Pseudomonadati</taxon>
        <taxon>Pseudomonadota</taxon>
        <taxon>Alphaproteobacteria</taxon>
        <taxon>Rhodobacterales</taxon>
        <taxon>Paracoccaceae</taxon>
        <taxon>Sedimentitalea</taxon>
    </lineage>
</organism>
<dbReference type="Gene3D" id="3.40.190.10">
    <property type="entry name" value="Periplasmic binding protein-like II"/>
    <property type="match status" value="1"/>
</dbReference>